<dbReference type="CDD" id="cd10211">
    <property type="entry name" value="ASKHA_NBD_Arp5"/>
    <property type="match status" value="1"/>
</dbReference>
<proteinExistence type="inferred from homology"/>
<protein>
    <recommendedName>
        <fullName evidence="5">Actin-related protein 5</fullName>
    </recommendedName>
</protein>
<dbReference type="InterPro" id="IPR004000">
    <property type="entry name" value="Actin"/>
</dbReference>
<feature type="region of interest" description="Disordered" evidence="2">
    <location>
        <begin position="1"/>
        <end position="24"/>
    </location>
</feature>
<dbReference type="PANTHER" id="PTHR11937">
    <property type="entry name" value="ACTIN"/>
    <property type="match status" value="1"/>
</dbReference>
<dbReference type="InterPro" id="IPR043129">
    <property type="entry name" value="ATPase_NBD"/>
</dbReference>
<evidence type="ECO:0000313" key="3">
    <source>
        <dbReference type="EMBL" id="KAA8907058.1"/>
    </source>
</evidence>
<evidence type="ECO:0008006" key="5">
    <source>
        <dbReference type="Google" id="ProtNLM"/>
    </source>
</evidence>
<comment type="caution">
    <text evidence="3">The sequence shown here is derived from an EMBL/GenBank/DDBJ whole genome shotgun (WGS) entry which is preliminary data.</text>
</comment>
<evidence type="ECO:0000256" key="1">
    <source>
        <dbReference type="RuleBase" id="RU000487"/>
    </source>
</evidence>
<organism evidence="3 4">
    <name type="scientific">Diutina rugosa</name>
    <name type="common">Yeast</name>
    <name type="synonym">Candida rugosa</name>
    <dbReference type="NCBI Taxonomy" id="5481"/>
    <lineage>
        <taxon>Eukaryota</taxon>
        <taxon>Fungi</taxon>
        <taxon>Dikarya</taxon>
        <taxon>Ascomycota</taxon>
        <taxon>Saccharomycotina</taxon>
        <taxon>Pichiomycetes</taxon>
        <taxon>Debaryomycetaceae</taxon>
        <taxon>Diutina</taxon>
    </lineage>
</organism>
<feature type="region of interest" description="Disordered" evidence="2">
    <location>
        <begin position="373"/>
        <end position="420"/>
    </location>
</feature>
<dbReference type="AlphaFoldDB" id="A0A642UWN4"/>
<dbReference type="SMART" id="SM00268">
    <property type="entry name" value="ACTIN"/>
    <property type="match status" value="1"/>
</dbReference>
<dbReference type="SUPFAM" id="SSF53067">
    <property type="entry name" value="Actin-like ATPase domain"/>
    <property type="match status" value="2"/>
</dbReference>
<dbReference type="VEuPathDB" id="FungiDB:DIURU_000742"/>
<keyword evidence="4" id="KW-1185">Reference proteome</keyword>
<dbReference type="Pfam" id="PF00022">
    <property type="entry name" value="Actin"/>
    <property type="match status" value="2"/>
</dbReference>
<dbReference type="RefSeq" id="XP_034014409.1">
    <property type="nucleotide sequence ID" value="XM_034159024.1"/>
</dbReference>
<name>A0A642UWN4_DIURU</name>
<accession>A0A642UWN4</accession>
<sequence>MTSSDELPPQTVHQLREYTPPPGPERFYENYAEDVPIALDLGTSSYRVGLTNADDPNNVFPPLISKYRDRKLQKSLTIIGNDVLTDYQTLRSSSKTPYDGPLITNWEQFENIIDYSFEYLGVKSTNGNVPNPVILTEPVCCPFAQRKQMYETMFEVYQVPKLALGIDHLFSYYENSSGRSTGLVIGMGNEATHLIPVVAGKGILSQTKRIDFGGNTASNFLGKLLALKYPYFPQKLTSNHTMELFKDWCYVSPDYQNELKTFLDMPELEKKDIVIQYPVDVSQFQERKKSDEFLAKQAERRREQGRRLQEQTRIKRQEKLEQKQQELDYYTKLKEDNAHLTEEEFLAVVQENEFESISEFRKYVANLEKTLKKSNNGEEDEDEPVDPATAWPLVDIPDDQLTPDQVKDKRKQRLAKGNWEAREKLKQAKLEEQAKKEQYEREQREWRERDLEDYTTTKRLQLAELIKKHKEVSKILESMKDRKSAAAQLRMRNLTELAQNASGQTAASRKRRKNANVTVDNDPNDTFGANDDDWAVYRDVTNASLEEEQAQLNNDIVAIEADLLEHDPSFTKADTFAASLSFDWKESVLHKFIHGPRPNVMFKLQAEGLPEDEIASHPDMVTKNHQMHLNIERIRVPEILFQPHMAGLDQAGVTEVASDLFHRRLDGNFSPGGESYAMIQDVFLTGGLCHLPNITDRVQSELTAVLPQGAPLHVRQARNCDLDPWRGMRKWANSEDSKNGYITRKEYDELGPEYIKEHNLGNVMMR</sequence>
<dbReference type="Gene3D" id="3.30.420.40">
    <property type="match status" value="3"/>
</dbReference>
<feature type="region of interest" description="Disordered" evidence="2">
    <location>
        <begin position="299"/>
        <end position="320"/>
    </location>
</feature>
<reference evidence="3 4" key="1">
    <citation type="submission" date="2019-07" db="EMBL/GenBank/DDBJ databases">
        <title>Genome assembly of two rare yeast pathogens: Diutina rugosa and Trichomonascus ciferrii.</title>
        <authorList>
            <person name="Mixao V."/>
            <person name="Saus E."/>
            <person name="Hansen A."/>
            <person name="Lass-Flor C."/>
            <person name="Gabaldon T."/>
        </authorList>
    </citation>
    <scope>NUCLEOTIDE SEQUENCE [LARGE SCALE GENOMIC DNA]</scope>
    <source>
        <strain evidence="3 4">CBS 613</strain>
    </source>
</reference>
<dbReference type="OMA" id="YPFTEHV"/>
<dbReference type="OrthoDB" id="7340501at2759"/>
<evidence type="ECO:0000313" key="4">
    <source>
        <dbReference type="Proteomes" id="UP000449547"/>
    </source>
</evidence>
<dbReference type="EMBL" id="SWFT01000027">
    <property type="protein sequence ID" value="KAA8907058.1"/>
    <property type="molecule type" value="Genomic_DNA"/>
</dbReference>
<feature type="region of interest" description="Disordered" evidence="2">
    <location>
        <begin position="499"/>
        <end position="526"/>
    </location>
</feature>
<dbReference type="Proteomes" id="UP000449547">
    <property type="component" value="Unassembled WGS sequence"/>
</dbReference>
<dbReference type="FunFam" id="3.30.420.40:FF:000058">
    <property type="entry name" value="Putative actin-related protein 5"/>
    <property type="match status" value="1"/>
</dbReference>
<gene>
    <name evidence="3" type="ORF">DIURU_000742</name>
</gene>
<dbReference type="GeneID" id="54779395"/>
<evidence type="ECO:0000256" key="2">
    <source>
        <dbReference type="SAM" id="MobiDB-lite"/>
    </source>
</evidence>
<comment type="similarity">
    <text evidence="1">Belongs to the actin family.</text>
</comment>